<dbReference type="EMBL" id="ML179165">
    <property type="protein sequence ID" value="THU96962.1"/>
    <property type="molecule type" value="Genomic_DNA"/>
</dbReference>
<name>A0A4S8M452_DENBC</name>
<evidence type="ECO:0000313" key="3">
    <source>
        <dbReference type="Proteomes" id="UP000297245"/>
    </source>
</evidence>
<protein>
    <submittedName>
        <fullName evidence="2">Uncharacterized protein</fullName>
    </submittedName>
</protein>
<accession>A0A4S8M452</accession>
<reference evidence="2 3" key="1">
    <citation type="journal article" date="2019" name="Nat. Ecol. Evol.">
        <title>Megaphylogeny resolves global patterns of mushroom evolution.</title>
        <authorList>
            <person name="Varga T."/>
            <person name="Krizsan K."/>
            <person name="Foldi C."/>
            <person name="Dima B."/>
            <person name="Sanchez-Garcia M."/>
            <person name="Sanchez-Ramirez S."/>
            <person name="Szollosi G.J."/>
            <person name="Szarkandi J.G."/>
            <person name="Papp V."/>
            <person name="Albert L."/>
            <person name="Andreopoulos W."/>
            <person name="Angelini C."/>
            <person name="Antonin V."/>
            <person name="Barry K.W."/>
            <person name="Bougher N.L."/>
            <person name="Buchanan P."/>
            <person name="Buyck B."/>
            <person name="Bense V."/>
            <person name="Catcheside P."/>
            <person name="Chovatia M."/>
            <person name="Cooper J."/>
            <person name="Damon W."/>
            <person name="Desjardin D."/>
            <person name="Finy P."/>
            <person name="Geml J."/>
            <person name="Haridas S."/>
            <person name="Hughes K."/>
            <person name="Justo A."/>
            <person name="Karasinski D."/>
            <person name="Kautmanova I."/>
            <person name="Kiss B."/>
            <person name="Kocsube S."/>
            <person name="Kotiranta H."/>
            <person name="LaButti K.M."/>
            <person name="Lechner B.E."/>
            <person name="Liimatainen K."/>
            <person name="Lipzen A."/>
            <person name="Lukacs Z."/>
            <person name="Mihaltcheva S."/>
            <person name="Morgado L.N."/>
            <person name="Niskanen T."/>
            <person name="Noordeloos M.E."/>
            <person name="Ohm R.A."/>
            <person name="Ortiz-Santana B."/>
            <person name="Ovrebo C."/>
            <person name="Racz N."/>
            <person name="Riley R."/>
            <person name="Savchenko A."/>
            <person name="Shiryaev A."/>
            <person name="Soop K."/>
            <person name="Spirin V."/>
            <person name="Szebenyi C."/>
            <person name="Tomsovsky M."/>
            <person name="Tulloss R.E."/>
            <person name="Uehling J."/>
            <person name="Grigoriev I.V."/>
            <person name="Vagvolgyi C."/>
            <person name="Papp T."/>
            <person name="Martin F.M."/>
            <person name="Miettinen O."/>
            <person name="Hibbett D.S."/>
            <person name="Nagy L.G."/>
        </authorList>
    </citation>
    <scope>NUCLEOTIDE SEQUENCE [LARGE SCALE GENOMIC DNA]</scope>
    <source>
        <strain evidence="2 3">CBS 962.96</strain>
    </source>
</reference>
<dbReference type="AlphaFoldDB" id="A0A4S8M452"/>
<feature type="compositionally biased region" description="Acidic residues" evidence="1">
    <location>
        <begin position="67"/>
        <end position="76"/>
    </location>
</feature>
<organism evidence="2 3">
    <name type="scientific">Dendrothele bispora (strain CBS 962.96)</name>
    <dbReference type="NCBI Taxonomy" id="1314807"/>
    <lineage>
        <taxon>Eukaryota</taxon>
        <taxon>Fungi</taxon>
        <taxon>Dikarya</taxon>
        <taxon>Basidiomycota</taxon>
        <taxon>Agaricomycotina</taxon>
        <taxon>Agaricomycetes</taxon>
        <taxon>Agaricomycetidae</taxon>
        <taxon>Agaricales</taxon>
        <taxon>Agaricales incertae sedis</taxon>
        <taxon>Dendrothele</taxon>
    </lineage>
</organism>
<feature type="region of interest" description="Disordered" evidence="1">
    <location>
        <begin position="42"/>
        <end position="76"/>
    </location>
</feature>
<evidence type="ECO:0000256" key="1">
    <source>
        <dbReference type="SAM" id="MobiDB-lite"/>
    </source>
</evidence>
<proteinExistence type="predicted"/>
<feature type="compositionally biased region" description="Basic and acidic residues" evidence="1">
    <location>
        <begin position="52"/>
        <end position="66"/>
    </location>
</feature>
<keyword evidence="3" id="KW-1185">Reference proteome</keyword>
<evidence type="ECO:0000313" key="2">
    <source>
        <dbReference type="EMBL" id="THU96962.1"/>
    </source>
</evidence>
<sequence length="107" mass="12336">MYNECYMLIDHLTLGSLHKPTMRPPSLDLLWLSAAMRPITPDLCQDDEDRFEDLSDRSDDDTRNEEIDMADSDMMDVDSPVMSQRLEILQTSAPFSNEYADLMDVDN</sequence>
<dbReference type="Proteomes" id="UP000297245">
    <property type="component" value="Unassembled WGS sequence"/>
</dbReference>
<gene>
    <name evidence="2" type="ORF">K435DRAFT_796894</name>
</gene>